<keyword evidence="4" id="KW-1185">Reference proteome</keyword>
<reference evidence="3" key="1">
    <citation type="submission" date="2021-05" db="EMBL/GenBank/DDBJ databases">
        <authorList>
            <person name="Arsene-Ploetze F."/>
        </authorList>
    </citation>
    <scope>NUCLEOTIDE SEQUENCE</scope>
    <source>
        <strain evidence="3">DSM 42138</strain>
    </source>
</reference>
<proteinExistence type="predicted"/>
<dbReference type="GO" id="GO:0006310">
    <property type="term" value="P:DNA recombination"/>
    <property type="evidence" value="ECO:0007669"/>
    <property type="project" value="UniProtKB-KW"/>
</dbReference>
<keyword evidence="1" id="KW-0233">DNA recombination</keyword>
<dbReference type="GO" id="GO:0003677">
    <property type="term" value="F:DNA binding"/>
    <property type="evidence" value="ECO:0007669"/>
    <property type="project" value="InterPro"/>
</dbReference>
<comment type="caution">
    <text evidence="3">The sequence shown here is derived from an EMBL/GenBank/DDBJ whole genome shotgun (WGS) entry which is preliminary data.</text>
</comment>
<evidence type="ECO:0000256" key="1">
    <source>
        <dbReference type="ARBA" id="ARBA00023172"/>
    </source>
</evidence>
<feature type="region of interest" description="Disordered" evidence="2">
    <location>
        <begin position="1"/>
        <end position="45"/>
    </location>
</feature>
<dbReference type="Gene3D" id="1.10.443.10">
    <property type="entry name" value="Intergrase catalytic core"/>
    <property type="match status" value="1"/>
</dbReference>
<sequence length="195" mass="20983">MQRREAPLRPPKARGAPGGGTGPCALRANTGSRQGPGAAGRRHGLRPGELFGLQLRHADLLHATVTVEQQIQQTAKHGVYVGPPKTARSHHTVPLPKMAVAALKTHLRDFPVDGAEGAGSSRRPRADPSSTPTSWTTPGGHRAPRPVSRRARAPGRRRQGLRRPPRRATRQPPKRRSHSPALTMRQHGCGPGADR</sequence>
<evidence type="ECO:0008006" key="5">
    <source>
        <dbReference type="Google" id="ProtNLM"/>
    </source>
</evidence>
<dbReference type="EMBL" id="CAJSLV010000053">
    <property type="protein sequence ID" value="CAG6394100.1"/>
    <property type="molecule type" value="Genomic_DNA"/>
</dbReference>
<name>A0A9W4DME4_9ACTN</name>
<organism evidence="3 4">
    <name type="scientific">Actinacidiphila cocklensis</name>
    <dbReference type="NCBI Taxonomy" id="887465"/>
    <lineage>
        <taxon>Bacteria</taxon>
        <taxon>Bacillati</taxon>
        <taxon>Actinomycetota</taxon>
        <taxon>Actinomycetes</taxon>
        <taxon>Kitasatosporales</taxon>
        <taxon>Streptomycetaceae</taxon>
        <taxon>Actinacidiphila</taxon>
    </lineage>
</organism>
<dbReference type="InterPro" id="IPR011010">
    <property type="entry name" value="DNA_brk_join_enz"/>
</dbReference>
<feature type="region of interest" description="Disordered" evidence="2">
    <location>
        <begin position="110"/>
        <end position="195"/>
    </location>
</feature>
<dbReference type="SUPFAM" id="SSF56349">
    <property type="entry name" value="DNA breaking-rejoining enzymes"/>
    <property type="match status" value="1"/>
</dbReference>
<feature type="compositionally biased region" description="Low complexity" evidence="2">
    <location>
        <begin position="128"/>
        <end position="138"/>
    </location>
</feature>
<feature type="compositionally biased region" description="Basic residues" evidence="2">
    <location>
        <begin position="142"/>
        <end position="178"/>
    </location>
</feature>
<dbReference type="Proteomes" id="UP001152519">
    <property type="component" value="Unassembled WGS sequence"/>
</dbReference>
<dbReference type="InterPro" id="IPR013762">
    <property type="entry name" value="Integrase-like_cat_sf"/>
</dbReference>
<gene>
    <name evidence="3" type="ORF">SCOCK_240052</name>
</gene>
<evidence type="ECO:0000313" key="4">
    <source>
        <dbReference type="Proteomes" id="UP001152519"/>
    </source>
</evidence>
<protein>
    <recommendedName>
        <fullName evidence="5">Tyr recombinase domain-containing protein</fullName>
    </recommendedName>
</protein>
<dbReference type="GO" id="GO:0015074">
    <property type="term" value="P:DNA integration"/>
    <property type="evidence" value="ECO:0007669"/>
    <property type="project" value="InterPro"/>
</dbReference>
<dbReference type="AlphaFoldDB" id="A0A9W4DME4"/>
<accession>A0A9W4DME4</accession>
<evidence type="ECO:0000256" key="2">
    <source>
        <dbReference type="SAM" id="MobiDB-lite"/>
    </source>
</evidence>
<evidence type="ECO:0000313" key="3">
    <source>
        <dbReference type="EMBL" id="CAG6394100.1"/>
    </source>
</evidence>